<feature type="domain" description="Large ribosomal subunit protein uL2 C-terminal" evidence="10">
    <location>
        <begin position="107"/>
        <end position="235"/>
    </location>
</feature>
<evidence type="ECO:0000256" key="9">
    <source>
        <dbReference type="SAM" id="MobiDB-lite"/>
    </source>
</evidence>
<accession>A0A0A7LIL0</accession>
<feature type="compositionally biased region" description="Basic residues" evidence="9">
    <location>
        <begin position="191"/>
        <end position="202"/>
    </location>
</feature>
<feature type="domain" description="Large ribosomal subunit protein uL2 RNA-binding" evidence="11">
    <location>
        <begin position="25"/>
        <end position="100"/>
    </location>
</feature>
<dbReference type="InterPro" id="IPR012340">
    <property type="entry name" value="NA-bd_OB-fold"/>
</dbReference>
<dbReference type="PANTHER" id="PTHR13691:SF72">
    <property type="entry name" value="EXPRESSED PROTEIN"/>
    <property type="match status" value="1"/>
</dbReference>
<evidence type="ECO:0000256" key="8">
    <source>
        <dbReference type="ARBA" id="ARBA00023274"/>
    </source>
</evidence>
<organism evidence="12">
    <name type="scientific">Saccharina latissima</name>
    <name type="common">Sugar kelp</name>
    <dbReference type="NCBI Taxonomy" id="309358"/>
    <lineage>
        <taxon>Eukaryota</taxon>
        <taxon>Sar</taxon>
        <taxon>Stramenopiles</taxon>
        <taxon>Ochrophyta</taxon>
        <taxon>PX clade</taxon>
        <taxon>Phaeophyceae</taxon>
        <taxon>Laminariales</taxon>
        <taxon>Laminariaceae</taxon>
        <taxon>Saccharina</taxon>
    </lineage>
</organism>
<dbReference type="FunFam" id="4.10.950.10:FF:000001">
    <property type="entry name" value="50S ribosomal protein L2"/>
    <property type="match status" value="1"/>
</dbReference>
<protein>
    <submittedName>
        <fullName evidence="12">Ribosomal protein L2</fullName>
    </submittedName>
</protein>
<dbReference type="Pfam" id="PF00181">
    <property type="entry name" value="Ribosomal_L2_N"/>
    <property type="match status" value="1"/>
</dbReference>
<keyword evidence="4" id="KW-0150">Chloroplast</keyword>
<evidence type="ECO:0000259" key="10">
    <source>
        <dbReference type="SMART" id="SM01382"/>
    </source>
</evidence>
<dbReference type="GO" id="GO:0003723">
    <property type="term" value="F:RNA binding"/>
    <property type="evidence" value="ECO:0007669"/>
    <property type="project" value="InterPro"/>
</dbReference>
<evidence type="ECO:0000256" key="7">
    <source>
        <dbReference type="ARBA" id="ARBA00023128"/>
    </source>
</evidence>
<dbReference type="InterPro" id="IPR014722">
    <property type="entry name" value="Rib_uL2_dom2"/>
</dbReference>
<dbReference type="SUPFAM" id="SSF50249">
    <property type="entry name" value="Nucleic acid-binding proteins"/>
    <property type="match status" value="1"/>
</dbReference>
<dbReference type="GO" id="GO:0032543">
    <property type="term" value="P:mitochondrial translation"/>
    <property type="evidence" value="ECO:0007669"/>
    <property type="project" value="TreeGrafter"/>
</dbReference>
<dbReference type="InterPro" id="IPR022669">
    <property type="entry name" value="Ribosomal_uL2_C"/>
</dbReference>
<proteinExistence type="inferred from homology"/>
<dbReference type="SMART" id="SM01382">
    <property type="entry name" value="Ribosomal_L2_C"/>
    <property type="match status" value="1"/>
</dbReference>
<dbReference type="InterPro" id="IPR022671">
    <property type="entry name" value="Ribosomal_uL2_CS"/>
</dbReference>
<evidence type="ECO:0000256" key="4">
    <source>
        <dbReference type="ARBA" id="ARBA00022528"/>
    </source>
</evidence>
<dbReference type="Gene3D" id="4.10.950.10">
    <property type="entry name" value="Ribosomal protein L2, domain 3"/>
    <property type="match status" value="1"/>
</dbReference>
<dbReference type="InterPro" id="IPR022666">
    <property type="entry name" value="Ribosomal_uL2_RNA-bd_dom"/>
</dbReference>
<evidence type="ECO:0000256" key="2">
    <source>
        <dbReference type="ARBA" id="ARBA00004229"/>
    </source>
</evidence>
<dbReference type="NCBIfam" id="TIGR01171">
    <property type="entry name" value="rplB_bact"/>
    <property type="match status" value="1"/>
</dbReference>
<evidence type="ECO:0000256" key="6">
    <source>
        <dbReference type="ARBA" id="ARBA00022980"/>
    </source>
</evidence>
<geneLocation type="mitochondrion" evidence="12"/>
<evidence type="ECO:0000256" key="5">
    <source>
        <dbReference type="ARBA" id="ARBA00022640"/>
    </source>
</evidence>
<sequence>MKQNKPIFITPPLKSQRRAYKRSTGRNNKGHITAWHRGGGHSRLYRDIDLKRKSTQGIVIGLEYDPNRSALLARIFNPDTKKHNYIIAPTKIKKGDVIRSNSTRSGLQNGHSKILQNILTGSLIYNLSLSPGKNGKILRAPGAFGRILKRTKTLAKIRLKSGQYRWFDIKTIATNGVVSNPDSRFTKLKKAGQSRWLGRRPTVRGVAMNPIDHPHGGGEGKTSGGRSSVTPWGKPTKGPSTRTRRIQPKPNVKI</sequence>
<evidence type="ECO:0000256" key="1">
    <source>
        <dbReference type="ARBA" id="ARBA00004173"/>
    </source>
</evidence>
<reference evidence="12" key="1">
    <citation type="submission" date="2014-09" db="EMBL/GenBank/DDBJ databases">
        <title>Sequencing of complete mitochondrial genome of Saccharina latissima ye-C14.</title>
        <authorList>
            <person name="Wang S."/>
            <person name="Fan X."/>
            <person name="Guan Z."/>
            <person name="Xu D."/>
            <person name="Zhang X."/>
            <person name="Wang D."/>
            <person name="Miao Y."/>
            <person name="Ye N."/>
        </authorList>
    </citation>
    <scope>NUCLEOTIDE SEQUENCE</scope>
    <source>
        <strain evidence="12">Ye-C14</strain>
    </source>
</reference>
<dbReference type="InterPro" id="IPR008991">
    <property type="entry name" value="Translation_prot_SH3-like_sf"/>
</dbReference>
<keyword evidence="6 12" id="KW-0689">Ribosomal protein</keyword>
<feature type="region of interest" description="Disordered" evidence="9">
    <location>
        <begin position="191"/>
        <end position="254"/>
    </location>
</feature>
<name>A0A0A7LIL0_SACLA</name>
<dbReference type="Pfam" id="PF03947">
    <property type="entry name" value="Ribosomal_L2_C"/>
    <property type="match status" value="1"/>
</dbReference>
<keyword evidence="7 12" id="KW-0496">Mitochondrion</keyword>
<dbReference type="InterPro" id="IPR014726">
    <property type="entry name" value="Ribosomal_uL2_dom3"/>
</dbReference>
<dbReference type="GO" id="GO:0016740">
    <property type="term" value="F:transferase activity"/>
    <property type="evidence" value="ECO:0007669"/>
    <property type="project" value="InterPro"/>
</dbReference>
<evidence type="ECO:0000256" key="3">
    <source>
        <dbReference type="ARBA" id="ARBA00005636"/>
    </source>
</evidence>
<dbReference type="EMBL" id="KM675818">
    <property type="protein sequence ID" value="AIZ58359.1"/>
    <property type="molecule type" value="Genomic_DNA"/>
</dbReference>
<dbReference type="SUPFAM" id="SSF50104">
    <property type="entry name" value="Translation proteins SH3-like domain"/>
    <property type="match status" value="1"/>
</dbReference>
<comment type="subcellular location">
    <subcellularLocation>
        <location evidence="1">Mitochondrion</location>
    </subcellularLocation>
    <subcellularLocation>
        <location evidence="2">Plastid</location>
        <location evidence="2">Chloroplast</location>
    </subcellularLocation>
</comment>
<dbReference type="PROSITE" id="PS00467">
    <property type="entry name" value="RIBOSOMAL_L2"/>
    <property type="match status" value="1"/>
</dbReference>
<comment type="similarity">
    <text evidence="3">Belongs to the universal ribosomal protein uL2 family.</text>
</comment>
<dbReference type="GO" id="GO:0009507">
    <property type="term" value="C:chloroplast"/>
    <property type="evidence" value="ECO:0007669"/>
    <property type="project" value="UniProtKB-SubCell"/>
</dbReference>
<dbReference type="GO" id="GO:0003735">
    <property type="term" value="F:structural constituent of ribosome"/>
    <property type="evidence" value="ECO:0007669"/>
    <property type="project" value="InterPro"/>
</dbReference>
<dbReference type="PANTHER" id="PTHR13691">
    <property type="entry name" value="RIBOSOMAL PROTEIN L2"/>
    <property type="match status" value="1"/>
</dbReference>
<gene>
    <name evidence="12" type="primary">rpl2</name>
</gene>
<dbReference type="InterPro" id="IPR002171">
    <property type="entry name" value="Ribosomal_uL2"/>
</dbReference>
<dbReference type="GeneID" id="22833593"/>
<dbReference type="RefSeq" id="YP_009114999.1">
    <property type="nucleotide sequence ID" value="NC_026108.1"/>
</dbReference>
<evidence type="ECO:0000313" key="12">
    <source>
        <dbReference type="EMBL" id="AIZ58359.1"/>
    </source>
</evidence>
<dbReference type="PIRSF" id="PIRSF002158">
    <property type="entry name" value="Ribosomal_L2"/>
    <property type="match status" value="1"/>
</dbReference>
<keyword evidence="8" id="KW-0687">Ribonucleoprotein</keyword>
<evidence type="ECO:0000259" key="11">
    <source>
        <dbReference type="SMART" id="SM01383"/>
    </source>
</evidence>
<dbReference type="InterPro" id="IPR005880">
    <property type="entry name" value="Ribosomal_uL2_bac/org-type"/>
</dbReference>
<dbReference type="Gene3D" id="2.30.30.30">
    <property type="match status" value="1"/>
</dbReference>
<dbReference type="Gene3D" id="2.40.50.140">
    <property type="entry name" value="Nucleic acid-binding proteins"/>
    <property type="match status" value="1"/>
</dbReference>
<keyword evidence="5" id="KW-0934">Plastid</keyword>
<dbReference type="GO" id="GO:0005762">
    <property type="term" value="C:mitochondrial large ribosomal subunit"/>
    <property type="evidence" value="ECO:0007669"/>
    <property type="project" value="TreeGrafter"/>
</dbReference>
<dbReference type="SMART" id="SM01383">
    <property type="entry name" value="Ribosomal_L2"/>
    <property type="match status" value="1"/>
</dbReference>
<dbReference type="AlphaFoldDB" id="A0A0A7LIL0"/>